<accession>E9GTP5</accession>
<name>E9GTP5_DAPPU</name>
<proteinExistence type="predicted"/>
<protein>
    <recommendedName>
        <fullName evidence="2">J domain-containing protein</fullName>
    </recommendedName>
</protein>
<evidence type="ECO:0000259" key="2">
    <source>
        <dbReference type="PROSITE" id="PS50076"/>
    </source>
</evidence>
<dbReference type="PRINTS" id="PR00625">
    <property type="entry name" value="JDOMAIN"/>
</dbReference>
<dbReference type="PROSITE" id="PS50076">
    <property type="entry name" value="DNAJ_2"/>
    <property type="match status" value="1"/>
</dbReference>
<dbReference type="CDD" id="cd06257">
    <property type="entry name" value="DnaJ"/>
    <property type="match status" value="1"/>
</dbReference>
<sequence length="151" mass="17607">MNTFKFSESRLKDDYYCVLGCNDSSSAEQILVEYKHRILLCHPDKNQDNTSTAQFQKLQEAKEVLCDPDKRKDYDRWKASGIVVTYKQWVTMQKGFGTPVFHWATPKTDGKMLEFNSGWVPTNPRTNEIFQPSDTAYSSNSILKKFRNYEI</sequence>
<dbReference type="SUPFAM" id="SSF46565">
    <property type="entry name" value="Chaperone J-domain"/>
    <property type="match status" value="1"/>
</dbReference>
<dbReference type="FunCoup" id="E9GTP5">
    <property type="interactions" value="238"/>
</dbReference>
<dbReference type="GO" id="GO:0005737">
    <property type="term" value="C:cytoplasm"/>
    <property type="evidence" value="ECO:0000318"/>
    <property type="project" value="GO_Central"/>
</dbReference>
<evidence type="ECO:0000313" key="3">
    <source>
        <dbReference type="EMBL" id="EFX77173.1"/>
    </source>
</evidence>
<dbReference type="SMART" id="SM00271">
    <property type="entry name" value="DnaJ"/>
    <property type="match status" value="1"/>
</dbReference>
<dbReference type="OrthoDB" id="436519at2759"/>
<dbReference type="AlphaFoldDB" id="E9GTP5"/>
<dbReference type="Proteomes" id="UP000000305">
    <property type="component" value="Unassembled WGS sequence"/>
</dbReference>
<dbReference type="KEGG" id="dpx:DAPPUDRAFT_231138"/>
<dbReference type="InterPro" id="IPR036869">
    <property type="entry name" value="J_dom_sf"/>
</dbReference>
<gene>
    <name evidence="3" type="ORF">DAPPUDRAFT_231138</name>
</gene>
<dbReference type="PhylomeDB" id="E9GTP5"/>
<dbReference type="Gene3D" id="1.10.287.110">
    <property type="entry name" value="DnaJ domain"/>
    <property type="match status" value="1"/>
</dbReference>
<feature type="domain" description="J" evidence="2">
    <location>
        <begin position="14"/>
        <end position="78"/>
    </location>
</feature>
<keyword evidence="4" id="KW-1185">Reference proteome</keyword>
<evidence type="ECO:0000313" key="4">
    <source>
        <dbReference type="Proteomes" id="UP000000305"/>
    </source>
</evidence>
<dbReference type="EMBL" id="GL732564">
    <property type="protein sequence ID" value="EFX77173.1"/>
    <property type="molecule type" value="Genomic_DNA"/>
</dbReference>
<evidence type="ECO:0000256" key="1">
    <source>
        <dbReference type="ARBA" id="ARBA00023186"/>
    </source>
</evidence>
<dbReference type="Pfam" id="PF00226">
    <property type="entry name" value="DnaJ"/>
    <property type="match status" value="1"/>
</dbReference>
<dbReference type="InterPro" id="IPR001623">
    <property type="entry name" value="DnaJ_domain"/>
</dbReference>
<reference evidence="3 4" key="1">
    <citation type="journal article" date="2011" name="Science">
        <title>The ecoresponsive genome of Daphnia pulex.</title>
        <authorList>
            <person name="Colbourne J.K."/>
            <person name="Pfrender M.E."/>
            <person name="Gilbert D."/>
            <person name="Thomas W.K."/>
            <person name="Tucker A."/>
            <person name="Oakley T.H."/>
            <person name="Tokishita S."/>
            <person name="Aerts A."/>
            <person name="Arnold G.J."/>
            <person name="Basu M.K."/>
            <person name="Bauer D.J."/>
            <person name="Caceres C.E."/>
            <person name="Carmel L."/>
            <person name="Casola C."/>
            <person name="Choi J.H."/>
            <person name="Detter J.C."/>
            <person name="Dong Q."/>
            <person name="Dusheyko S."/>
            <person name="Eads B.D."/>
            <person name="Frohlich T."/>
            <person name="Geiler-Samerotte K.A."/>
            <person name="Gerlach D."/>
            <person name="Hatcher P."/>
            <person name="Jogdeo S."/>
            <person name="Krijgsveld J."/>
            <person name="Kriventseva E.V."/>
            <person name="Kultz D."/>
            <person name="Laforsch C."/>
            <person name="Lindquist E."/>
            <person name="Lopez J."/>
            <person name="Manak J.R."/>
            <person name="Muller J."/>
            <person name="Pangilinan J."/>
            <person name="Patwardhan R.P."/>
            <person name="Pitluck S."/>
            <person name="Pritham E.J."/>
            <person name="Rechtsteiner A."/>
            <person name="Rho M."/>
            <person name="Rogozin I.B."/>
            <person name="Sakarya O."/>
            <person name="Salamov A."/>
            <person name="Schaack S."/>
            <person name="Shapiro H."/>
            <person name="Shiga Y."/>
            <person name="Skalitzky C."/>
            <person name="Smith Z."/>
            <person name="Souvorov A."/>
            <person name="Sung W."/>
            <person name="Tang Z."/>
            <person name="Tsuchiya D."/>
            <person name="Tu H."/>
            <person name="Vos H."/>
            <person name="Wang M."/>
            <person name="Wolf Y.I."/>
            <person name="Yamagata H."/>
            <person name="Yamada T."/>
            <person name="Ye Y."/>
            <person name="Shaw J.R."/>
            <person name="Andrews J."/>
            <person name="Crease T.J."/>
            <person name="Tang H."/>
            <person name="Lucas S.M."/>
            <person name="Robertson H.M."/>
            <person name="Bork P."/>
            <person name="Koonin E.V."/>
            <person name="Zdobnov E.M."/>
            <person name="Grigoriev I.V."/>
            <person name="Lynch M."/>
            <person name="Boore J.L."/>
        </authorList>
    </citation>
    <scope>NUCLEOTIDE SEQUENCE [LARGE SCALE GENOMIC DNA]</scope>
</reference>
<dbReference type="InterPro" id="IPR029827">
    <property type="entry name" value="JDP1-like"/>
</dbReference>
<dbReference type="PANTHER" id="PTHR44500:SF1">
    <property type="entry name" value="DNAJ HOMOLOG SUBFAMILY C MEMBER 12"/>
    <property type="match status" value="1"/>
</dbReference>
<dbReference type="OMA" id="LLCEYKV"/>
<dbReference type="InParanoid" id="E9GTP5"/>
<keyword evidence="1" id="KW-0143">Chaperone</keyword>
<organism evidence="3 4">
    <name type="scientific">Daphnia pulex</name>
    <name type="common">Water flea</name>
    <dbReference type="NCBI Taxonomy" id="6669"/>
    <lineage>
        <taxon>Eukaryota</taxon>
        <taxon>Metazoa</taxon>
        <taxon>Ecdysozoa</taxon>
        <taxon>Arthropoda</taxon>
        <taxon>Crustacea</taxon>
        <taxon>Branchiopoda</taxon>
        <taxon>Diplostraca</taxon>
        <taxon>Cladocera</taxon>
        <taxon>Anomopoda</taxon>
        <taxon>Daphniidae</taxon>
        <taxon>Daphnia</taxon>
    </lineage>
</organism>
<dbReference type="eggNOG" id="KOG0691">
    <property type="taxonomic scope" value="Eukaryota"/>
</dbReference>
<dbReference type="STRING" id="6669.E9GTP5"/>
<dbReference type="PANTHER" id="PTHR44500">
    <property type="entry name" value="DNAJ HOMOLOG SUBFAMILY C MEMBER 12"/>
    <property type="match status" value="1"/>
</dbReference>
<dbReference type="HOGENOM" id="CLU_118857_0_0_1"/>